<dbReference type="InterPro" id="IPR029071">
    <property type="entry name" value="Ubiquitin-like_domsf"/>
</dbReference>
<dbReference type="Pfam" id="PF00788">
    <property type="entry name" value="RA"/>
    <property type="match status" value="2"/>
</dbReference>
<feature type="region of interest" description="Disordered" evidence="1">
    <location>
        <begin position="1852"/>
        <end position="1871"/>
    </location>
</feature>
<feature type="domain" description="Dilute" evidence="3">
    <location>
        <begin position="1064"/>
        <end position="1349"/>
    </location>
</feature>
<dbReference type="SMART" id="SM01132">
    <property type="entry name" value="DIL"/>
    <property type="match status" value="1"/>
</dbReference>
<feature type="compositionally biased region" description="Low complexity" evidence="1">
    <location>
        <begin position="635"/>
        <end position="653"/>
    </location>
</feature>
<feature type="region of interest" description="Disordered" evidence="1">
    <location>
        <begin position="1884"/>
        <end position="1944"/>
    </location>
</feature>
<dbReference type="GO" id="GO:0007165">
    <property type="term" value="P:signal transduction"/>
    <property type="evidence" value="ECO:0007669"/>
    <property type="project" value="InterPro"/>
</dbReference>
<dbReference type="PANTHER" id="PTHR10398:SF2">
    <property type="entry name" value="AFADIN"/>
    <property type="match status" value="1"/>
</dbReference>
<dbReference type="InterPro" id="IPR002710">
    <property type="entry name" value="Dilute_dom"/>
</dbReference>
<dbReference type="InterPro" id="IPR000159">
    <property type="entry name" value="RA_dom"/>
</dbReference>
<gene>
    <name evidence="4" type="ORF">DEA37_0012862</name>
</gene>
<accession>A0A5J4P3I1</accession>
<protein>
    <recommendedName>
        <fullName evidence="6">Afadin</fullName>
    </recommendedName>
</protein>
<evidence type="ECO:0000256" key="1">
    <source>
        <dbReference type="SAM" id="MobiDB-lite"/>
    </source>
</evidence>
<evidence type="ECO:0000313" key="4">
    <source>
        <dbReference type="EMBL" id="KAA3682516.1"/>
    </source>
</evidence>
<dbReference type="EMBL" id="QNGE01000002">
    <property type="protein sequence ID" value="KAA3682516.1"/>
    <property type="molecule type" value="Genomic_DNA"/>
</dbReference>
<feature type="compositionally biased region" description="Basic and acidic residues" evidence="1">
    <location>
        <begin position="1429"/>
        <end position="1439"/>
    </location>
</feature>
<dbReference type="SUPFAM" id="SSF54236">
    <property type="entry name" value="Ubiquitin-like"/>
    <property type="match status" value="2"/>
</dbReference>
<feature type="compositionally biased region" description="Low complexity" evidence="1">
    <location>
        <begin position="716"/>
        <end position="725"/>
    </location>
</feature>
<feature type="region of interest" description="Disordered" evidence="1">
    <location>
        <begin position="1498"/>
        <end position="1545"/>
    </location>
</feature>
<feature type="region of interest" description="Disordered" evidence="1">
    <location>
        <begin position="235"/>
        <end position="254"/>
    </location>
</feature>
<feature type="domain" description="Ras-associating" evidence="2">
    <location>
        <begin position="36"/>
        <end position="129"/>
    </location>
</feature>
<dbReference type="PROSITE" id="PS50200">
    <property type="entry name" value="RA"/>
    <property type="match status" value="2"/>
</dbReference>
<feature type="region of interest" description="Disordered" evidence="1">
    <location>
        <begin position="1404"/>
        <end position="1445"/>
    </location>
</feature>
<feature type="compositionally biased region" description="Basic and acidic residues" evidence="1">
    <location>
        <begin position="1513"/>
        <end position="1525"/>
    </location>
</feature>
<feature type="region of interest" description="Disordered" evidence="1">
    <location>
        <begin position="849"/>
        <end position="888"/>
    </location>
</feature>
<sequence>MDAQSRRNKLIEQIVDWNACRLDLFELSMPNEKGEFNGVMRFFYQDECKRYQTKCVRVSSTDKTSHVVEVLQEKFFLMDGSAKRMRFGIYEHYANGVRRLTNDEYPLLVQLNWSKLDREGKFVLKAETTGDNTQVVNNNCCIHTVYSCQAVNGSMRKPGNSNSSTMTTNGGNGRVRRRWSLRKDKQISPCSRRGPLGCAAAVGWTKDKPIARARQSFFDPKLNCLVISQHSMGSTSKKLSSASPPPPDSSFTRTISNPEQVMQRKRQRTLEAKLLEILQHGGPNIGGTLKIYGGHICPQVPYKTLLLSVTDTVADVIRQSLDKYGMEEADADAYCLVLRVRTAADTAEGRSGTERVLANTDFPLAHLFASTPEAGSVVTFELQPRPPHLLNQRLFFSDVSSTSRRRANISCPDANKRVSNRINRASFELDTVFACLIELDPCIASDTVRSDIAATCEPNCATGTVYPLPVHKGQVCIGTAPTPDFAHPFLVTLPSPLWPGVELHHLIIWRPPVPPGVSSAKAASDATTRRGGWLACRPCLRSNSCGSEQFSKVYVNNRLLTPTPENHACVYWLSPGDILHLGTGRRCLKIWPGNGSKQPARPTLVTGTLPYPSVPRSGFVVPEVPKHQRMYNSNLSSVRSPTPTSVTTPLASSRFPNNSGSLPPNTLVYLSPLVQSASPLPSELSVGVPQAHRSSTAACTDFSDPANFVRTPIESISDSSSSLSSNPPIETFPGTGTDHSLQPYSSIWQHSSSSEVHVGSLHNWSLTGGNIGEPGSRMVTRLLQPSVTCTLTSPDDISQSSTPTVSVQMRRAAAFHPIPVEESTHQPSSSLPASNPLCSPFSPDLSKYDHSASSIGSPPLTSSSYHSPTRPTGSSKSSHRSKSSSSTISDRLPCQMAFAPASVGHLLDWLIIRSIEEAHLPTIIKDQSVSPPVVDKCPLGPAISVYLMLRAIYRQCDRWDMIETRQAVKDAIERFRSAVSGRTTSPDGEAKASEACCIYIFTYIFAKAKLAVHQHRRRQRELLSLLAGSVERFQNIETVLARWINPCDSSHVNTREPRDRPTFQDLLHSSATWLANASQLLHLITRDVDLTKTFEGSTDLHSSPQTNSEYGTSFSTWMIIQDQLTDVVQSSFGMLTDLCVSQLDQVSIPQLLSQLTEIVHAEEARVSEHGLADKDESVLEGAVLKQPDAVLQMLTDTLDSLHAAYVNPAFVVQLFARMLHRLNARLFNFLLGTQAESESASHQSNVSSYISPTWGRVLHRWIRAGICNWALIEGLGVAAECYLQRVSQAAELMMADLSTVECLYNVAVDLVGLNSRQVHALLTGYRRDGGENETGSMVDGRIPGNWIDFVVSGVQLVADRILAEEETAQAFDPTAENDRSWNPHLEEPLDLLLPLLLPEDSYPSDMPIPLEMSEDPVSCDSGISSRPSSAKEQDPHAVEKSSSGDPLITVDAMRKFLQPAIKAGWCRLSVRPICDKSASSPSTTVLLQWNAYLTNSLHEEPTQERGASTLAPKTDDDNCFGEKPHSSGPAENSPSDSTELTKMESSSDSCVGGSQACCSFFDRFSCARSSPVVGIPSIVNLNGNPPCTSTPLLVDDVITDKHPSGDDWYMSTLCSKHRPITVLVPKIGQSLGLNIVAAKNPVPPPVPSALGPVLHLFESKPRTSADCISADNTGAFRSKAWATVHSSSEQHPMFRSINSRLRSPEPTTQCNHQSPSVNNIRITTHNSSFSTSALHQAVGSRWTSEHSTWKTMPSATGCVSESRSTLNDLEEPIGSEYSLGTNTGPVDGSCSSVLWRTHVSIPQPCHRPKGQSASFDEWLSADDVSRDVHQSSSCGSKAPLVFVPTASVLPSIDQSQPAPGPRTNGLPPLTSTWWSSRSLGDLSDFTPSSQSSSTRISVQSSTMGRTPAGRALQRRHTTLTTSRFNLGPRPVPPNQGPIHQATAS</sequence>
<feature type="compositionally biased region" description="Polar residues" evidence="1">
    <location>
        <begin position="1529"/>
        <end position="1545"/>
    </location>
</feature>
<dbReference type="Gene3D" id="3.10.20.90">
    <property type="entry name" value="Phosphatidylinositol 3-kinase Catalytic Subunit, Chain A, domain 1"/>
    <property type="match status" value="2"/>
</dbReference>
<keyword evidence="5" id="KW-1185">Reference proteome</keyword>
<evidence type="ECO:0008006" key="6">
    <source>
        <dbReference type="Google" id="ProtNLM"/>
    </source>
</evidence>
<evidence type="ECO:0000259" key="3">
    <source>
        <dbReference type="PROSITE" id="PS51126"/>
    </source>
</evidence>
<reference evidence="4 5" key="1">
    <citation type="journal article" date="2019" name="Gigascience">
        <title>Whole-genome sequence of the oriental lung fluke Paragonimus westermani.</title>
        <authorList>
            <person name="Oey H."/>
            <person name="Zakrzewski M."/>
            <person name="Narain K."/>
            <person name="Devi K.R."/>
            <person name="Agatsuma T."/>
            <person name="Nawaratna S."/>
            <person name="Gobert G.N."/>
            <person name="Jones M.K."/>
            <person name="Ragan M.A."/>
            <person name="McManus D.P."/>
            <person name="Krause L."/>
        </authorList>
    </citation>
    <scope>NUCLEOTIDE SEQUENCE [LARGE SCALE GENOMIC DNA]</scope>
    <source>
        <strain evidence="4 5">IND2009</strain>
    </source>
</reference>
<dbReference type="GO" id="GO:0005911">
    <property type="term" value="C:cell-cell junction"/>
    <property type="evidence" value="ECO:0007669"/>
    <property type="project" value="InterPro"/>
</dbReference>
<feature type="compositionally biased region" description="Low complexity" evidence="1">
    <location>
        <begin position="1884"/>
        <end position="1902"/>
    </location>
</feature>
<name>A0A5J4P3I1_9TREM</name>
<dbReference type="PANTHER" id="PTHR10398">
    <property type="entry name" value="AFADIN"/>
    <property type="match status" value="1"/>
</dbReference>
<dbReference type="SMART" id="SM00314">
    <property type="entry name" value="RA"/>
    <property type="match status" value="2"/>
</dbReference>
<dbReference type="PROSITE" id="PS51126">
    <property type="entry name" value="DILUTE"/>
    <property type="match status" value="1"/>
</dbReference>
<comment type="caution">
    <text evidence="4">The sequence shown here is derived from an EMBL/GenBank/DDBJ whole genome shotgun (WGS) entry which is preliminary data.</text>
</comment>
<dbReference type="Proteomes" id="UP000324629">
    <property type="component" value="Unassembled WGS sequence"/>
</dbReference>
<organism evidence="4 5">
    <name type="scientific">Paragonimus westermani</name>
    <dbReference type="NCBI Taxonomy" id="34504"/>
    <lineage>
        <taxon>Eukaryota</taxon>
        <taxon>Metazoa</taxon>
        <taxon>Spiralia</taxon>
        <taxon>Lophotrochozoa</taxon>
        <taxon>Platyhelminthes</taxon>
        <taxon>Trematoda</taxon>
        <taxon>Digenea</taxon>
        <taxon>Plagiorchiida</taxon>
        <taxon>Troglotremata</taxon>
        <taxon>Troglotrematidae</taxon>
        <taxon>Paragonimus</taxon>
    </lineage>
</organism>
<dbReference type="Pfam" id="PF01843">
    <property type="entry name" value="DIL"/>
    <property type="match status" value="1"/>
</dbReference>
<dbReference type="InterPro" id="IPR028842">
    <property type="entry name" value="Afadin"/>
</dbReference>
<evidence type="ECO:0000259" key="2">
    <source>
        <dbReference type="PROSITE" id="PS50200"/>
    </source>
</evidence>
<feature type="compositionally biased region" description="Low complexity" evidence="1">
    <location>
        <begin position="851"/>
        <end position="864"/>
    </location>
</feature>
<proteinExistence type="predicted"/>
<feature type="region of interest" description="Disordered" evidence="1">
    <location>
        <begin position="716"/>
        <end position="744"/>
    </location>
</feature>
<feature type="region of interest" description="Disordered" evidence="1">
    <location>
        <begin position="634"/>
        <end position="658"/>
    </location>
</feature>
<feature type="domain" description="Ras-associating" evidence="2">
    <location>
        <begin position="286"/>
        <end position="387"/>
    </location>
</feature>
<evidence type="ECO:0000313" key="5">
    <source>
        <dbReference type="Proteomes" id="UP000324629"/>
    </source>
</evidence>